<dbReference type="InterPro" id="IPR005467">
    <property type="entry name" value="His_kinase_dom"/>
</dbReference>
<evidence type="ECO:0000256" key="16">
    <source>
        <dbReference type="ARBA" id="ARBA00023012"/>
    </source>
</evidence>
<dbReference type="PROSITE" id="PS50109">
    <property type="entry name" value="HIS_KIN"/>
    <property type="match status" value="1"/>
</dbReference>
<dbReference type="SUPFAM" id="SSF55874">
    <property type="entry name" value="ATPase domain of HSP90 chaperone/DNA topoisomerase II/histidine kinase"/>
    <property type="match status" value="1"/>
</dbReference>
<dbReference type="Pfam" id="PF02518">
    <property type="entry name" value="HATPase_c"/>
    <property type="match status" value="1"/>
</dbReference>
<dbReference type="EMBL" id="SKFH01000046">
    <property type="protein sequence ID" value="TCZ65863.1"/>
    <property type="molecule type" value="Genomic_DNA"/>
</dbReference>
<comment type="cofactor">
    <cofactor evidence="2">
        <name>[4Fe-4S] cluster</name>
        <dbReference type="ChEBI" id="CHEBI:49883"/>
    </cofactor>
</comment>
<evidence type="ECO:0000256" key="1">
    <source>
        <dbReference type="ARBA" id="ARBA00000085"/>
    </source>
</evidence>
<dbReference type="OrthoDB" id="5401121at2"/>
<dbReference type="RefSeq" id="WP_131854002.1">
    <property type="nucleotide sequence ID" value="NZ_SKFH01000046.1"/>
</dbReference>
<comment type="function">
    <text evidence="19">Member of the two-component regulatory system NreB/NreC involved in the control of dissimilatory nitrate/nitrite reduction in response to oxygen. NreB functions as a direct oxygen sensor histidine kinase which is autophosphorylated, in the absence of oxygen, probably at the conserved histidine residue, and transfers its phosphate group probably to a conserved aspartate residue of NreC. NreB/NreC activates the expression of the nitrate (narGHJI) and nitrite (nir) reductase operons, as well as the putative nitrate transporter gene narT.</text>
</comment>
<evidence type="ECO:0000256" key="7">
    <source>
        <dbReference type="ARBA" id="ARBA00022475"/>
    </source>
</evidence>
<name>A0A4R4DUF5_9BACT</name>
<dbReference type="EC" id="2.7.13.3" evidence="5"/>
<comment type="subcellular location">
    <subcellularLocation>
        <location evidence="4">Cell membrane</location>
        <topology evidence="4">Multi-pass membrane protein</topology>
    </subcellularLocation>
    <subcellularLocation>
        <location evidence="3">Cytoplasm</location>
    </subcellularLocation>
</comment>
<evidence type="ECO:0000256" key="12">
    <source>
        <dbReference type="ARBA" id="ARBA00022723"/>
    </source>
</evidence>
<keyword evidence="16" id="KW-0902">Two-component regulatory system</keyword>
<dbReference type="Gene3D" id="1.20.5.1930">
    <property type="match status" value="1"/>
</dbReference>
<evidence type="ECO:0000256" key="6">
    <source>
        <dbReference type="ARBA" id="ARBA00017322"/>
    </source>
</evidence>
<keyword evidence="12" id="KW-0479">Metal-binding</keyword>
<protein>
    <recommendedName>
        <fullName evidence="6">Oxygen sensor histidine kinase NreB</fullName>
        <ecNumber evidence="5">2.7.13.3</ecNumber>
    </recommendedName>
    <alternativeName>
        <fullName evidence="20">Nitrogen regulation protein B</fullName>
    </alternativeName>
</protein>
<keyword evidence="13 23" id="KW-0418">Kinase</keyword>
<evidence type="ECO:0000256" key="10">
    <source>
        <dbReference type="ARBA" id="ARBA00022679"/>
    </source>
</evidence>
<comment type="caution">
    <text evidence="23">The sequence shown here is derived from an EMBL/GenBank/DDBJ whole genome shotgun (WGS) entry which is preliminary data.</text>
</comment>
<dbReference type="GO" id="GO:0046872">
    <property type="term" value="F:metal ion binding"/>
    <property type="evidence" value="ECO:0007669"/>
    <property type="project" value="UniProtKB-KW"/>
</dbReference>
<keyword evidence="7" id="KW-1003">Cell membrane</keyword>
<evidence type="ECO:0000256" key="3">
    <source>
        <dbReference type="ARBA" id="ARBA00004496"/>
    </source>
</evidence>
<dbReference type="GO" id="GO:0005737">
    <property type="term" value="C:cytoplasm"/>
    <property type="evidence" value="ECO:0007669"/>
    <property type="project" value="UniProtKB-SubCell"/>
</dbReference>
<feature type="transmembrane region" description="Helical" evidence="21">
    <location>
        <begin position="12"/>
        <end position="31"/>
    </location>
</feature>
<dbReference type="InterPro" id="IPR036890">
    <property type="entry name" value="HATPase_C_sf"/>
</dbReference>
<proteinExistence type="predicted"/>
<evidence type="ECO:0000256" key="14">
    <source>
        <dbReference type="ARBA" id="ARBA00022989"/>
    </source>
</evidence>
<evidence type="ECO:0000256" key="13">
    <source>
        <dbReference type="ARBA" id="ARBA00022777"/>
    </source>
</evidence>
<dbReference type="InterPro" id="IPR004358">
    <property type="entry name" value="Sig_transdc_His_kin-like_C"/>
</dbReference>
<dbReference type="AlphaFoldDB" id="A0A4R4DUF5"/>
<dbReference type="Pfam" id="PF07730">
    <property type="entry name" value="HisKA_3"/>
    <property type="match status" value="1"/>
</dbReference>
<dbReference type="GO" id="GO:0005886">
    <property type="term" value="C:plasma membrane"/>
    <property type="evidence" value="ECO:0007669"/>
    <property type="project" value="UniProtKB-SubCell"/>
</dbReference>
<dbReference type="PANTHER" id="PTHR24421:SF37">
    <property type="entry name" value="SENSOR HISTIDINE KINASE NARS"/>
    <property type="match status" value="1"/>
</dbReference>
<evidence type="ECO:0000256" key="15">
    <source>
        <dbReference type="ARBA" id="ARBA00023004"/>
    </source>
</evidence>
<evidence type="ECO:0000256" key="20">
    <source>
        <dbReference type="ARBA" id="ARBA00030800"/>
    </source>
</evidence>
<evidence type="ECO:0000256" key="9">
    <source>
        <dbReference type="ARBA" id="ARBA00022490"/>
    </source>
</evidence>
<evidence type="ECO:0000256" key="8">
    <source>
        <dbReference type="ARBA" id="ARBA00022485"/>
    </source>
</evidence>
<evidence type="ECO:0000256" key="17">
    <source>
        <dbReference type="ARBA" id="ARBA00023014"/>
    </source>
</evidence>
<evidence type="ECO:0000256" key="2">
    <source>
        <dbReference type="ARBA" id="ARBA00001966"/>
    </source>
</evidence>
<dbReference type="GO" id="GO:0051539">
    <property type="term" value="F:4 iron, 4 sulfur cluster binding"/>
    <property type="evidence" value="ECO:0007669"/>
    <property type="project" value="UniProtKB-KW"/>
</dbReference>
<keyword evidence="15" id="KW-0408">Iron</keyword>
<dbReference type="Gene3D" id="3.30.565.10">
    <property type="entry name" value="Histidine kinase-like ATPase, C-terminal domain"/>
    <property type="match status" value="1"/>
</dbReference>
<keyword evidence="8" id="KW-0004">4Fe-4S</keyword>
<dbReference type="InterPro" id="IPR011712">
    <property type="entry name" value="Sig_transdc_His_kin_sub3_dim/P"/>
</dbReference>
<keyword evidence="11 21" id="KW-0812">Transmembrane</keyword>
<dbReference type="GO" id="GO:0046983">
    <property type="term" value="F:protein dimerization activity"/>
    <property type="evidence" value="ECO:0007669"/>
    <property type="project" value="InterPro"/>
</dbReference>
<dbReference type="InterPro" id="IPR050482">
    <property type="entry name" value="Sensor_HK_TwoCompSys"/>
</dbReference>
<evidence type="ECO:0000313" key="23">
    <source>
        <dbReference type="EMBL" id="TCZ65863.1"/>
    </source>
</evidence>
<dbReference type="Proteomes" id="UP000295164">
    <property type="component" value="Unassembled WGS sequence"/>
</dbReference>
<keyword evidence="17" id="KW-0411">Iron-sulfur</keyword>
<keyword evidence="9" id="KW-0963">Cytoplasm</keyword>
<evidence type="ECO:0000256" key="11">
    <source>
        <dbReference type="ARBA" id="ARBA00022692"/>
    </source>
</evidence>
<reference evidence="23 24" key="1">
    <citation type="submission" date="2019-03" db="EMBL/GenBank/DDBJ databases">
        <authorList>
            <person name="Kim M.K.M."/>
        </authorList>
    </citation>
    <scope>NUCLEOTIDE SEQUENCE [LARGE SCALE GENOMIC DNA]</scope>
    <source>
        <strain evidence="23 24">17J68-15</strain>
    </source>
</reference>
<gene>
    <name evidence="23" type="ORF">E0486_17015</name>
</gene>
<keyword evidence="18 21" id="KW-0472">Membrane</keyword>
<dbReference type="InterPro" id="IPR003594">
    <property type="entry name" value="HATPase_dom"/>
</dbReference>
<evidence type="ECO:0000256" key="19">
    <source>
        <dbReference type="ARBA" id="ARBA00024827"/>
    </source>
</evidence>
<keyword evidence="14 21" id="KW-1133">Transmembrane helix</keyword>
<evidence type="ECO:0000256" key="21">
    <source>
        <dbReference type="SAM" id="Phobius"/>
    </source>
</evidence>
<dbReference type="GO" id="GO:0000155">
    <property type="term" value="F:phosphorelay sensor kinase activity"/>
    <property type="evidence" value="ECO:0007669"/>
    <property type="project" value="InterPro"/>
</dbReference>
<comment type="catalytic activity">
    <reaction evidence="1">
        <text>ATP + protein L-histidine = ADP + protein N-phospho-L-histidine.</text>
        <dbReference type="EC" id="2.7.13.3"/>
    </reaction>
</comment>
<organism evidence="23 24">
    <name type="scientific">Flaviaesturariibacter aridisoli</name>
    <dbReference type="NCBI Taxonomy" id="2545761"/>
    <lineage>
        <taxon>Bacteria</taxon>
        <taxon>Pseudomonadati</taxon>
        <taxon>Bacteroidota</taxon>
        <taxon>Chitinophagia</taxon>
        <taxon>Chitinophagales</taxon>
        <taxon>Chitinophagaceae</taxon>
        <taxon>Flaviaestuariibacter</taxon>
    </lineage>
</organism>
<sequence length="248" mass="28419">MDPQETRLYYAILIACGVVGLIIVFFIISIIRQQRRNLVLHRQNMLAEITTLEKERARMARDLHDELAPVLAAVKMRINSFALTDAEDQEELGRTSAHIDSLMKRIREITFDLMPSSLERAGFAAAAREFLEYIRRSGRLDIRFDCPQPVAVDERKAVNLYRILQEVMQNTLKHAEARRFVVSLKQEKKELVLATTDDGKGFDYEKLLAQNGGIGLRSLRSRVEIMNGAFFCESRKGKGTSYIFRIPI</sequence>
<evidence type="ECO:0000256" key="18">
    <source>
        <dbReference type="ARBA" id="ARBA00023136"/>
    </source>
</evidence>
<evidence type="ECO:0000256" key="5">
    <source>
        <dbReference type="ARBA" id="ARBA00012438"/>
    </source>
</evidence>
<dbReference type="PRINTS" id="PR00344">
    <property type="entry name" value="BCTRLSENSOR"/>
</dbReference>
<evidence type="ECO:0000313" key="24">
    <source>
        <dbReference type="Proteomes" id="UP000295164"/>
    </source>
</evidence>
<dbReference type="PANTHER" id="PTHR24421">
    <property type="entry name" value="NITRATE/NITRITE SENSOR PROTEIN NARX-RELATED"/>
    <property type="match status" value="1"/>
</dbReference>
<accession>A0A4R4DUF5</accession>
<keyword evidence="10" id="KW-0808">Transferase</keyword>
<keyword evidence="24" id="KW-1185">Reference proteome</keyword>
<evidence type="ECO:0000259" key="22">
    <source>
        <dbReference type="PROSITE" id="PS50109"/>
    </source>
</evidence>
<feature type="domain" description="Histidine kinase" evidence="22">
    <location>
        <begin position="58"/>
        <end position="248"/>
    </location>
</feature>
<evidence type="ECO:0000256" key="4">
    <source>
        <dbReference type="ARBA" id="ARBA00004651"/>
    </source>
</evidence>
<dbReference type="CDD" id="cd16917">
    <property type="entry name" value="HATPase_UhpB-NarQ-NarX-like"/>
    <property type="match status" value="1"/>
</dbReference>